<organism evidence="2 4">
    <name type="scientific">Rozella allomycis (strain CSF55)</name>
    <dbReference type="NCBI Taxonomy" id="988480"/>
    <lineage>
        <taxon>Eukaryota</taxon>
        <taxon>Fungi</taxon>
        <taxon>Fungi incertae sedis</taxon>
        <taxon>Cryptomycota</taxon>
        <taxon>Cryptomycota incertae sedis</taxon>
        <taxon>Rozella</taxon>
    </lineage>
</organism>
<feature type="domain" description="HMG box" evidence="1">
    <location>
        <begin position="22"/>
        <end position="73"/>
    </location>
</feature>
<accession>A0A075AW85</accession>
<evidence type="ECO:0000313" key="2">
    <source>
        <dbReference type="EMBL" id="EPZ32799.1"/>
    </source>
</evidence>
<dbReference type="EMBL" id="KE561117">
    <property type="protein sequence ID" value="EPZ32799.1"/>
    <property type="molecule type" value="Genomic_DNA"/>
</dbReference>
<gene>
    <name evidence="2" type="ORF">O9G_000874</name>
    <name evidence="3" type="ORF">ROZALSC1DRAFT_27679</name>
</gene>
<protein>
    <recommendedName>
        <fullName evidence="1">HMG box domain-containing protein</fullName>
    </recommendedName>
</protein>
<dbReference type="AlphaFoldDB" id="A0A075AW85"/>
<dbReference type="Gene3D" id="1.10.30.10">
    <property type="entry name" value="High mobility group box domain"/>
    <property type="match status" value="1"/>
</dbReference>
<sequence>MFSFARSPILSKKYTINYFGYPQRSTSAVNFFIKDFFEEAKTKQSEEKVSPQELLKLAHATWKTMNAEEKKEKREHDMEQYKIRCEETSNAKKASFIFNMLVKNAKVSPEDAKLAVKYGKELPVPPKSNLHSYTFSMHKKFVFEPKNFAEVSKMISGKKEEFAGEYAKSISDYQHAMEEHLKTNE</sequence>
<dbReference type="HOGENOM" id="CLU_1462133_0_0_1"/>
<evidence type="ECO:0000313" key="4">
    <source>
        <dbReference type="Proteomes" id="UP000030755"/>
    </source>
</evidence>
<reference evidence="3" key="3">
    <citation type="submission" date="2018-08" db="EMBL/GenBank/DDBJ databases">
        <title>Leveraging single-cell genomics to expand the Fungal Tree of Life.</title>
        <authorList>
            <consortium name="DOE Joint Genome Institute"/>
            <person name="Ahrendt S.R."/>
            <person name="Quandt C.A."/>
            <person name="Ciobanu D."/>
            <person name="Clum A."/>
            <person name="Salamov A."/>
            <person name="Andreopoulos B."/>
            <person name="Cheng J.-F."/>
            <person name="Woyke T."/>
            <person name="Pelin A."/>
            <person name="Henrissat B."/>
            <person name="Reynolds N."/>
            <person name="Benny G.L."/>
            <person name="Smith M.E."/>
            <person name="James T.Y."/>
            <person name="Grigoriev I.V."/>
        </authorList>
    </citation>
    <scope>NUCLEOTIDE SEQUENCE</scope>
    <source>
        <strain evidence="3">CSF55</strain>
    </source>
</reference>
<dbReference type="Pfam" id="PF09011">
    <property type="entry name" value="HMG_box_2"/>
    <property type="match status" value="1"/>
</dbReference>
<dbReference type="InterPro" id="IPR009071">
    <property type="entry name" value="HMG_box_dom"/>
</dbReference>
<dbReference type="Proteomes" id="UP000281549">
    <property type="component" value="Unassembled WGS sequence"/>
</dbReference>
<evidence type="ECO:0000313" key="3">
    <source>
        <dbReference type="EMBL" id="RKP20866.1"/>
    </source>
</evidence>
<dbReference type="Proteomes" id="UP000030755">
    <property type="component" value="Unassembled WGS sequence"/>
</dbReference>
<reference evidence="5" key="2">
    <citation type="journal article" date="2018" name="Nat. Microbiol.">
        <title>Leveraging single-cell genomics to expand the fungal tree of life.</title>
        <authorList>
            <person name="Ahrendt S.R."/>
            <person name="Quandt C.A."/>
            <person name="Ciobanu D."/>
            <person name="Clum A."/>
            <person name="Salamov A."/>
            <person name="Andreopoulos B."/>
            <person name="Cheng J.F."/>
            <person name="Woyke T."/>
            <person name="Pelin A."/>
            <person name="Henrissat B."/>
            <person name="Reynolds N.K."/>
            <person name="Benny G.L."/>
            <person name="Smith M.E."/>
            <person name="James T.Y."/>
            <person name="Grigoriev I.V."/>
        </authorList>
    </citation>
    <scope>NUCLEOTIDE SEQUENCE [LARGE SCALE GENOMIC DNA]</scope>
    <source>
        <strain evidence="5">CSF55</strain>
    </source>
</reference>
<reference evidence="2 4" key="1">
    <citation type="journal article" date="2013" name="Curr. Biol.">
        <title>Shared signatures of parasitism and phylogenomics unite Cryptomycota and microsporidia.</title>
        <authorList>
            <person name="James T.Y."/>
            <person name="Pelin A."/>
            <person name="Bonen L."/>
            <person name="Ahrendt S."/>
            <person name="Sain D."/>
            <person name="Corradi N."/>
            <person name="Stajich J.E."/>
        </authorList>
    </citation>
    <scope>NUCLEOTIDE SEQUENCE [LARGE SCALE GENOMIC DNA]</scope>
    <source>
        <strain evidence="2">CSF55</strain>
        <strain evidence="2">CSF55</strain>
    </source>
</reference>
<name>A0A075AW85_ROZAC</name>
<evidence type="ECO:0000313" key="5">
    <source>
        <dbReference type="Proteomes" id="UP000281549"/>
    </source>
</evidence>
<dbReference type="InterPro" id="IPR036910">
    <property type="entry name" value="HMG_box_dom_sf"/>
</dbReference>
<proteinExistence type="predicted"/>
<evidence type="ECO:0000259" key="1">
    <source>
        <dbReference type="Pfam" id="PF09011"/>
    </source>
</evidence>
<keyword evidence="4" id="KW-1185">Reference proteome</keyword>
<dbReference type="EMBL" id="ML005012">
    <property type="protein sequence ID" value="RKP20866.1"/>
    <property type="molecule type" value="Genomic_DNA"/>
</dbReference>
<dbReference type="SUPFAM" id="SSF47095">
    <property type="entry name" value="HMG-box"/>
    <property type="match status" value="1"/>
</dbReference>